<evidence type="ECO:0000256" key="3">
    <source>
        <dbReference type="ARBA" id="ARBA00022801"/>
    </source>
</evidence>
<keyword evidence="2" id="KW-0645">Protease</keyword>
<keyword evidence="8" id="KW-1185">Reference proteome</keyword>
<dbReference type="GO" id="GO:0008234">
    <property type="term" value="F:cysteine-type peptidase activity"/>
    <property type="evidence" value="ECO:0007669"/>
    <property type="project" value="UniProtKB-KW"/>
</dbReference>
<keyword evidence="4" id="KW-0788">Thiol protease</keyword>
<dbReference type="InterPro" id="IPR051794">
    <property type="entry name" value="PG_Endopeptidase_C40"/>
</dbReference>
<dbReference type="GO" id="GO:0006508">
    <property type="term" value="P:proteolysis"/>
    <property type="evidence" value="ECO:0007669"/>
    <property type="project" value="UniProtKB-KW"/>
</dbReference>
<proteinExistence type="inferred from homology"/>
<name>A0A927J1T3_9MICO</name>
<sequence>MTARKPGRHRASHRPITPLTPIARAAQEGSANTARKGALLAAGSGLLVSVFAAPASAAPNTDRPKAVSSVNLSALTEPARQALSAAPAVTVSADAAFLIEQAPVAVTPAPEPEPEPELEPERQDRSSRSQERAPSPQEQAGTGAAQAPVDLPPSAAGSSVVSVAMQYLGVPYQWGGTTPAGFDCSGFTSYVYAQVGINLPRTSSEQRYAGTVISRDQAQPGDLIWSPGHIGIYAGDNMQIEAPSPGKTVRYGQIWQSNPTYIRVG</sequence>
<protein>
    <submittedName>
        <fullName evidence="7">C40 family peptidase</fullName>
    </submittedName>
</protein>
<dbReference type="SUPFAM" id="SSF54001">
    <property type="entry name" value="Cysteine proteinases"/>
    <property type="match status" value="1"/>
</dbReference>
<dbReference type="EMBL" id="JACYHB010000014">
    <property type="protein sequence ID" value="MBD8080369.1"/>
    <property type="molecule type" value="Genomic_DNA"/>
</dbReference>
<evidence type="ECO:0000313" key="8">
    <source>
        <dbReference type="Proteomes" id="UP000610846"/>
    </source>
</evidence>
<dbReference type="Pfam" id="PF00877">
    <property type="entry name" value="NLPC_P60"/>
    <property type="match status" value="1"/>
</dbReference>
<comment type="caution">
    <text evidence="7">The sequence shown here is derived from an EMBL/GenBank/DDBJ whole genome shotgun (WGS) entry which is preliminary data.</text>
</comment>
<evidence type="ECO:0000256" key="4">
    <source>
        <dbReference type="ARBA" id="ARBA00022807"/>
    </source>
</evidence>
<feature type="domain" description="NlpC/P60" evidence="6">
    <location>
        <begin position="154"/>
        <end position="265"/>
    </location>
</feature>
<accession>A0A927J1T3</accession>
<dbReference type="AlphaFoldDB" id="A0A927J1T3"/>
<feature type="region of interest" description="Disordered" evidence="5">
    <location>
        <begin position="106"/>
        <end position="155"/>
    </location>
</feature>
<feature type="compositionally biased region" description="Basic and acidic residues" evidence="5">
    <location>
        <begin position="119"/>
        <end position="131"/>
    </location>
</feature>
<evidence type="ECO:0000256" key="5">
    <source>
        <dbReference type="SAM" id="MobiDB-lite"/>
    </source>
</evidence>
<reference evidence="7" key="1">
    <citation type="journal article" date="2018" name="Curr. Microbiol.">
        <title>Cellulosimicrobium arenosum sp. nov., Isolated from Marine Sediment Sand.</title>
        <authorList>
            <person name="Oh M."/>
            <person name="Kim J.H."/>
            <person name="Yoon J.H."/>
            <person name="Schumann P."/>
            <person name="Kim W."/>
        </authorList>
    </citation>
    <scope>NUCLEOTIDE SEQUENCE</scope>
    <source>
        <strain evidence="7">KCTC 49039</strain>
    </source>
</reference>
<reference evidence="7" key="2">
    <citation type="submission" date="2020-09" db="EMBL/GenBank/DDBJ databases">
        <authorList>
            <person name="Yu Y."/>
        </authorList>
    </citation>
    <scope>NUCLEOTIDE SEQUENCE</scope>
    <source>
        <strain evidence="7">KCTC 49039</strain>
    </source>
</reference>
<organism evidence="7 8">
    <name type="scientific">Cellulosimicrobium arenosum</name>
    <dbReference type="NCBI Taxonomy" id="2708133"/>
    <lineage>
        <taxon>Bacteria</taxon>
        <taxon>Bacillati</taxon>
        <taxon>Actinomycetota</taxon>
        <taxon>Actinomycetes</taxon>
        <taxon>Micrococcales</taxon>
        <taxon>Promicromonosporaceae</taxon>
        <taxon>Cellulosimicrobium</taxon>
    </lineage>
</organism>
<comment type="similarity">
    <text evidence="1">Belongs to the peptidase C40 family.</text>
</comment>
<gene>
    <name evidence="7" type="ORF">IF651_15035</name>
</gene>
<dbReference type="InterPro" id="IPR038765">
    <property type="entry name" value="Papain-like_cys_pep_sf"/>
</dbReference>
<dbReference type="PANTHER" id="PTHR47359:SF3">
    <property type="entry name" value="NLP_P60 DOMAIN-CONTAINING PROTEIN-RELATED"/>
    <property type="match status" value="1"/>
</dbReference>
<dbReference type="InterPro" id="IPR000064">
    <property type="entry name" value="NLP_P60_dom"/>
</dbReference>
<keyword evidence="3" id="KW-0378">Hydrolase</keyword>
<dbReference type="PROSITE" id="PS51935">
    <property type="entry name" value="NLPC_P60"/>
    <property type="match status" value="1"/>
</dbReference>
<feature type="region of interest" description="Disordered" evidence="5">
    <location>
        <begin position="1"/>
        <end position="33"/>
    </location>
</feature>
<evidence type="ECO:0000256" key="1">
    <source>
        <dbReference type="ARBA" id="ARBA00007074"/>
    </source>
</evidence>
<dbReference type="PANTHER" id="PTHR47359">
    <property type="entry name" value="PEPTIDOGLYCAN DL-ENDOPEPTIDASE CWLO"/>
    <property type="match status" value="1"/>
</dbReference>
<feature type="compositionally biased region" description="Basic residues" evidence="5">
    <location>
        <begin position="1"/>
        <end position="13"/>
    </location>
</feature>
<dbReference type="Gene3D" id="3.90.1720.10">
    <property type="entry name" value="endopeptidase domain like (from Nostoc punctiforme)"/>
    <property type="match status" value="1"/>
</dbReference>
<dbReference type="Proteomes" id="UP000610846">
    <property type="component" value="Unassembled WGS sequence"/>
</dbReference>
<evidence type="ECO:0000259" key="6">
    <source>
        <dbReference type="PROSITE" id="PS51935"/>
    </source>
</evidence>
<evidence type="ECO:0000313" key="7">
    <source>
        <dbReference type="EMBL" id="MBD8080369.1"/>
    </source>
</evidence>
<evidence type="ECO:0000256" key="2">
    <source>
        <dbReference type="ARBA" id="ARBA00022670"/>
    </source>
</evidence>